<dbReference type="InterPro" id="IPR001789">
    <property type="entry name" value="Sig_transdc_resp-reg_receiver"/>
</dbReference>
<feature type="modified residue" description="4-aspartylphosphate" evidence="5">
    <location>
        <position position="50"/>
    </location>
</feature>
<dbReference type="Gene3D" id="3.40.50.2300">
    <property type="match status" value="1"/>
</dbReference>
<feature type="domain" description="Response regulatory" evidence="7">
    <location>
        <begin position="2"/>
        <end position="120"/>
    </location>
</feature>
<dbReference type="SMART" id="SM00421">
    <property type="entry name" value="HTH_LUXR"/>
    <property type="match status" value="1"/>
</dbReference>
<sequence>MRVVICEDHVLLREGLVRLLREVGHEVVAQLPDVRGLAAAAAECDLVVLDVRLPPTFTNEGIMAALELRAAQPRLPILVLSQYVEERYATELIRQPGAGLGYLLKDRVADLDLFVDAIDRVAAGEHVLDPDVIEQLLARRDHDDRLDALTPRERDVLSLMAQGRSNAAIAERLFVTPGAIEKYISQIFQKLGLATNRSENRRVQAVLTYLELEEGRA</sequence>
<organism evidence="8 9">
    <name type="scientific">Gulosibacter faecalis</name>
    <dbReference type="NCBI Taxonomy" id="272240"/>
    <lineage>
        <taxon>Bacteria</taxon>
        <taxon>Bacillati</taxon>
        <taxon>Actinomycetota</taxon>
        <taxon>Actinomycetes</taxon>
        <taxon>Micrococcales</taxon>
        <taxon>Microbacteriaceae</taxon>
        <taxon>Gulosibacter</taxon>
    </lineage>
</organism>
<gene>
    <name evidence="8" type="ORF">ACFSW7_06640</name>
</gene>
<evidence type="ECO:0000256" key="1">
    <source>
        <dbReference type="ARBA" id="ARBA00022553"/>
    </source>
</evidence>
<dbReference type="RefSeq" id="WP_026339695.1">
    <property type="nucleotide sequence ID" value="NZ_JBHUNE010000006.1"/>
</dbReference>
<dbReference type="SMART" id="SM00448">
    <property type="entry name" value="REC"/>
    <property type="match status" value="1"/>
</dbReference>
<dbReference type="CDD" id="cd06170">
    <property type="entry name" value="LuxR_C_like"/>
    <property type="match status" value="1"/>
</dbReference>
<dbReference type="SUPFAM" id="SSF52172">
    <property type="entry name" value="CheY-like"/>
    <property type="match status" value="1"/>
</dbReference>
<keyword evidence="2" id="KW-0805">Transcription regulation</keyword>
<dbReference type="Pfam" id="PF00196">
    <property type="entry name" value="GerE"/>
    <property type="match status" value="1"/>
</dbReference>
<dbReference type="PROSITE" id="PS50110">
    <property type="entry name" value="RESPONSE_REGULATORY"/>
    <property type="match status" value="1"/>
</dbReference>
<dbReference type="Proteomes" id="UP001597492">
    <property type="component" value="Unassembled WGS sequence"/>
</dbReference>
<dbReference type="InterPro" id="IPR011006">
    <property type="entry name" value="CheY-like_superfamily"/>
</dbReference>
<evidence type="ECO:0000256" key="4">
    <source>
        <dbReference type="ARBA" id="ARBA00023163"/>
    </source>
</evidence>
<dbReference type="PRINTS" id="PR00038">
    <property type="entry name" value="HTHLUXR"/>
</dbReference>
<accession>A0ABW5UWY5</accession>
<keyword evidence="9" id="KW-1185">Reference proteome</keyword>
<evidence type="ECO:0000313" key="9">
    <source>
        <dbReference type="Proteomes" id="UP001597492"/>
    </source>
</evidence>
<dbReference type="PROSITE" id="PS50043">
    <property type="entry name" value="HTH_LUXR_2"/>
    <property type="match status" value="1"/>
</dbReference>
<evidence type="ECO:0000256" key="3">
    <source>
        <dbReference type="ARBA" id="ARBA00023125"/>
    </source>
</evidence>
<reference evidence="9" key="1">
    <citation type="journal article" date="2019" name="Int. J. Syst. Evol. Microbiol.">
        <title>The Global Catalogue of Microorganisms (GCM) 10K type strain sequencing project: providing services to taxonomists for standard genome sequencing and annotation.</title>
        <authorList>
            <consortium name="The Broad Institute Genomics Platform"/>
            <consortium name="The Broad Institute Genome Sequencing Center for Infectious Disease"/>
            <person name="Wu L."/>
            <person name="Ma J."/>
        </authorList>
    </citation>
    <scope>NUCLEOTIDE SEQUENCE [LARGE SCALE GENOMIC DNA]</scope>
    <source>
        <strain evidence="9">TISTR 1514</strain>
    </source>
</reference>
<dbReference type="InterPro" id="IPR039420">
    <property type="entry name" value="WalR-like"/>
</dbReference>
<evidence type="ECO:0000256" key="2">
    <source>
        <dbReference type="ARBA" id="ARBA00023015"/>
    </source>
</evidence>
<protein>
    <submittedName>
        <fullName evidence="8">LuxR C-terminal-related transcriptional regulator</fullName>
    </submittedName>
</protein>
<dbReference type="SUPFAM" id="SSF46894">
    <property type="entry name" value="C-terminal effector domain of the bipartite response regulators"/>
    <property type="match status" value="1"/>
</dbReference>
<keyword evidence="3" id="KW-0238">DNA-binding</keyword>
<keyword evidence="4" id="KW-0804">Transcription</keyword>
<evidence type="ECO:0000259" key="7">
    <source>
        <dbReference type="PROSITE" id="PS50110"/>
    </source>
</evidence>
<dbReference type="InterPro" id="IPR058245">
    <property type="entry name" value="NreC/VraR/RcsB-like_REC"/>
</dbReference>
<evidence type="ECO:0000313" key="8">
    <source>
        <dbReference type="EMBL" id="MFD2758051.1"/>
    </source>
</evidence>
<dbReference type="PANTHER" id="PTHR43214">
    <property type="entry name" value="TWO-COMPONENT RESPONSE REGULATOR"/>
    <property type="match status" value="1"/>
</dbReference>
<dbReference type="CDD" id="cd17535">
    <property type="entry name" value="REC_NarL-like"/>
    <property type="match status" value="1"/>
</dbReference>
<name>A0ABW5UWY5_9MICO</name>
<evidence type="ECO:0000256" key="5">
    <source>
        <dbReference type="PROSITE-ProRule" id="PRU00169"/>
    </source>
</evidence>
<dbReference type="InterPro" id="IPR000792">
    <property type="entry name" value="Tscrpt_reg_LuxR_C"/>
</dbReference>
<dbReference type="EMBL" id="JBHUNE010000006">
    <property type="protein sequence ID" value="MFD2758051.1"/>
    <property type="molecule type" value="Genomic_DNA"/>
</dbReference>
<evidence type="ECO:0000259" key="6">
    <source>
        <dbReference type="PROSITE" id="PS50043"/>
    </source>
</evidence>
<feature type="domain" description="HTH luxR-type" evidence="6">
    <location>
        <begin position="142"/>
        <end position="213"/>
    </location>
</feature>
<proteinExistence type="predicted"/>
<dbReference type="Pfam" id="PF00072">
    <property type="entry name" value="Response_reg"/>
    <property type="match status" value="1"/>
</dbReference>
<keyword evidence="1 5" id="KW-0597">Phosphoprotein</keyword>
<comment type="caution">
    <text evidence="8">The sequence shown here is derived from an EMBL/GenBank/DDBJ whole genome shotgun (WGS) entry which is preliminary data.</text>
</comment>
<dbReference type="InterPro" id="IPR016032">
    <property type="entry name" value="Sig_transdc_resp-reg_C-effctor"/>
</dbReference>
<dbReference type="PANTHER" id="PTHR43214:SF24">
    <property type="entry name" value="TRANSCRIPTIONAL REGULATORY PROTEIN NARL-RELATED"/>
    <property type="match status" value="1"/>
</dbReference>